<keyword evidence="1" id="KW-0472">Membrane</keyword>
<evidence type="ECO:0000313" key="3">
    <source>
        <dbReference type="EMBL" id="CAP18666.1"/>
    </source>
</evidence>
<feature type="transmembrane region" description="Helical" evidence="1">
    <location>
        <begin position="16"/>
        <end position="37"/>
    </location>
</feature>
<proteinExistence type="predicted"/>
<dbReference type="GO" id="GO:0016020">
    <property type="term" value="C:membrane"/>
    <property type="evidence" value="ECO:0007669"/>
    <property type="project" value="InterPro"/>
</dbReference>
<feature type="transmembrane region" description="Helical" evidence="1">
    <location>
        <begin position="143"/>
        <end position="167"/>
    </location>
</feature>
<dbReference type="PANTHER" id="PTHR40033:SF1">
    <property type="entry name" value="CITRATE-SODIUM SYMPORTER"/>
    <property type="match status" value="1"/>
</dbReference>
<keyword evidence="4" id="KW-1185">Reference proteome</keyword>
<dbReference type="GO" id="GO:0008514">
    <property type="term" value="F:organic anion transmembrane transporter activity"/>
    <property type="evidence" value="ECO:0007669"/>
    <property type="project" value="InterPro"/>
</dbReference>
<dbReference type="EMBL" id="CU469464">
    <property type="protein sequence ID" value="CAP18666.1"/>
    <property type="molecule type" value="Genomic_DNA"/>
</dbReference>
<evidence type="ECO:0000256" key="1">
    <source>
        <dbReference type="SAM" id="Phobius"/>
    </source>
</evidence>
<keyword evidence="1" id="KW-1133">Transmembrane helix</keyword>
<reference evidence="2 4" key="1">
    <citation type="journal article" date="2008" name="BMC Genomics">
        <title>The linear chromosome of the plant-pathogenic mycoplasma 'Candidatus Phytoplasma mali'.</title>
        <authorList>
            <person name="Kube M."/>
            <person name="Schneider B."/>
            <person name="Kuhl H."/>
            <person name="Dandekar T."/>
            <person name="Heitmann K."/>
            <person name="Migdoll A.M."/>
            <person name="Reinhardt R."/>
            <person name="Seemueller E."/>
        </authorList>
    </citation>
    <scope>NUCLEOTIDE SEQUENCE [LARGE SCALE GENOMIC DNA]</scope>
    <source>
        <strain evidence="2 4">AT</strain>
    </source>
</reference>
<dbReference type="InterPro" id="IPR004679">
    <property type="entry name" value="2-OHcarboxylate_transport"/>
</dbReference>
<accession>B3R042</accession>
<dbReference type="PANTHER" id="PTHR40033">
    <property type="entry name" value="NA(+)-MALATE SYMPORTER"/>
    <property type="match status" value="1"/>
</dbReference>
<dbReference type="Pfam" id="PF03390">
    <property type="entry name" value="2HCT"/>
    <property type="match status" value="1"/>
</dbReference>
<dbReference type="Proteomes" id="UP000002020">
    <property type="component" value="Chromosome"/>
</dbReference>
<dbReference type="EMBL" id="CU469464">
    <property type="protein sequence ID" value="CAP18206.1"/>
    <property type="molecule type" value="Genomic_DNA"/>
</dbReference>
<evidence type="ECO:0000313" key="2">
    <source>
        <dbReference type="EMBL" id="CAP18206.1"/>
    </source>
</evidence>
<dbReference type="KEGG" id="pml:ATP_00019"/>
<feature type="transmembrane region" description="Helical" evidence="1">
    <location>
        <begin position="282"/>
        <end position="302"/>
    </location>
</feature>
<dbReference type="STRING" id="37692.ATP_00019"/>
<dbReference type="KEGG" id="pml:ATP_00479"/>
<feature type="transmembrane region" description="Helical" evidence="1">
    <location>
        <begin position="370"/>
        <end position="389"/>
    </location>
</feature>
<feature type="transmembrane region" description="Helical" evidence="1">
    <location>
        <begin position="434"/>
        <end position="455"/>
    </location>
</feature>
<dbReference type="eggNOG" id="COG3493">
    <property type="taxonomic scope" value="Bacteria"/>
</dbReference>
<keyword evidence="1" id="KW-0812">Transmembrane</keyword>
<dbReference type="AlphaFoldDB" id="B3R042"/>
<dbReference type="HOGENOM" id="CLU_041211_0_1_14"/>
<feature type="transmembrane region" description="Helical" evidence="1">
    <location>
        <begin position="339"/>
        <end position="358"/>
    </location>
</feature>
<gene>
    <name evidence="2" type="primary">mleP</name>
    <name evidence="2" type="ordered locus">ATP_00019</name>
    <name evidence="3" type="ordered locus">ATP_00479</name>
</gene>
<organism evidence="4">
    <name type="scientific">Phytoplasma mali (strain AT)</name>
    <dbReference type="NCBI Taxonomy" id="482235"/>
    <lineage>
        <taxon>Bacteria</taxon>
        <taxon>Bacillati</taxon>
        <taxon>Mycoplasmatota</taxon>
        <taxon>Mollicutes</taxon>
        <taxon>Acholeplasmatales</taxon>
        <taxon>Acholeplasmataceae</taxon>
        <taxon>Candidatus Phytoplasma</taxon>
        <taxon>16SrX (Apple proliferation group)</taxon>
    </lineage>
</organism>
<feature type="transmembrane region" description="Helical" evidence="1">
    <location>
        <begin position="219"/>
        <end position="245"/>
    </location>
</feature>
<feature type="transmembrane region" description="Helical" evidence="1">
    <location>
        <begin position="308"/>
        <end position="327"/>
    </location>
</feature>
<feature type="transmembrane region" description="Helical" evidence="1">
    <location>
        <begin position="49"/>
        <end position="66"/>
    </location>
</feature>
<sequence>MKEANIIKNKNNKYEIFSLKSLFFLGLMFICVLNVYMFKQNTASYYQQLFTPLLLCMVLGIFLHFVGNMIPFLNKFGLSFLLCALVPSYLVYQKVISPKLVEKFHEDFFNKGINFPHFFILLVIAGSIFSIDNKLLKKSMKKFLPLTLISVTVAFLLVGGIGHLLHFSVPKGFISKGSFLDAIFYVFVPITNGGVNFGVNGLTNGLYGRVSSKINNFELRAFLIAPLILTRILAIVFTSLLCNYLNKTKLNGQGQLEYIKNKNKSDLTNKNKKLFELSDIRTGLLIAIAFYMLGRVLSFVFFKNNDFVLVFMIILLFIFKLFNLMPISFQGNLIQTGKFMTTNFAAPMLVGFSLTTNWKILLAALTASKIILLVLTSLLTVTLISLLLAKKFGFYALEAALTAGLGSHSVGDSPEFGGIITISKKLDLLPLMNITTRIIGPMIFFISSLSFQYFYTS</sequence>
<feature type="transmembrane region" description="Helical" evidence="1">
    <location>
        <begin position="179"/>
        <end position="199"/>
    </location>
</feature>
<name>B3R042_PHYMT</name>
<evidence type="ECO:0000313" key="4">
    <source>
        <dbReference type="Proteomes" id="UP000002020"/>
    </source>
</evidence>
<feature type="transmembrane region" description="Helical" evidence="1">
    <location>
        <begin position="113"/>
        <end position="131"/>
    </location>
</feature>
<protein>
    <submittedName>
        <fullName evidence="2">Malate (Citrate)/Na+ symporter</fullName>
    </submittedName>
</protein>
<feature type="transmembrane region" description="Helical" evidence="1">
    <location>
        <begin position="72"/>
        <end position="92"/>
    </location>
</feature>